<evidence type="ECO:0000256" key="4">
    <source>
        <dbReference type="ARBA" id="ARBA00023172"/>
    </source>
</evidence>
<evidence type="ECO:0000313" key="8">
    <source>
        <dbReference type="Proteomes" id="UP000044625"/>
    </source>
</evidence>
<sequence>MLSTKNKMAISDTKLRSLYGKPYSGAPEVTDLDGLGIRVSPKGVITFQYRFRWQGKQHRIGIGRYPAVTLKDARNKVADFRENLARGLDPRLLINQNKSTKKPTVKDCLTYWDETYVSVSLREKTKELYKYTVIKHMSNAFPGVPVDAITVRNWMDLFTEEEKINQRRARHLLVQLRSAINWCIRRQYIDDCSLMKISPRDIGEKPAVGDKVLTYNELARIWLAIERSRASTSNKLLHQMLMLWGARNGELRLSELSDFNEEDKLWIVPAEKSKTKKIIRRPLFTQVLPLFEKAKLTYGNVLFPGQKLNTPMTIAAANRYIGRIRGVVDAGVWTAHDFRRTLATRLSEEGVAPHVIEKMLGHELGGIMAVYNKHDWIEEQRIAYELYAEKIFWHIKKLAG</sequence>
<reference evidence="7 8" key="3">
    <citation type="submission" date="2015-03" db="EMBL/GenBank/DDBJ databases">
        <authorList>
            <consortium name="Pathogen Informatics"/>
            <person name="Murphy D."/>
        </authorList>
    </citation>
    <scope>NUCLEOTIDE SEQUENCE [LARGE SCALE GENOMIC DNA]</scope>
    <source>
        <strain evidence="8">type strain: CIP110230</strain>
        <strain evidence="7">Type strain: CIP110230</strain>
    </source>
</reference>
<dbReference type="PANTHER" id="PTHR30629:SF2">
    <property type="entry name" value="PROPHAGE INTEGRASE INTS-RELATED"/>
    <property type="match status" value="1"/>
</dbReference>
<dbReference type="Proteomes" id="UP000044625">
    <property type="component" value="Unassembled WGS sequence"/>
</dbReference>
<dbReference type="AlphaFoldDB" id="A0A0T9PJP3"/>
<evidence type="ECO:0000256" key="3">
    <source>
        <dbReference type="ARBA" id="ARBA00023125"/>
    </source>
</evidence>
<dbReference type="Gene3D" id="1.10.443.10">
    <property type="entry name" value="Intergrase catalytic core"/>
    <property type="match status" value="1"/>
</dbReference>
<proteinExistence type="inferred from homology"/>
<dbReference type="InterPro" id="IPR010998">
    <property type="entry name" value="Integrase_recombinase_N"/>
</dbReference>
<organism evidence="6 9">
    <name type="scientific">Yersinia pekkanenii</name>
    <dbReference type="NCBI Taxonomy" id="1288385"/>
    <lineage>
        <taxon>Bacteria</taxon>
        <taxon>Pseudomonadati</taxon>
        <taxon>Pseudomonadota</taxon>
        <taxon>Gammaproteobacteria</taxon>
        <taxon>Enterobacterales</taxon>
        <taxon>Yersiniaceae</taxon>
        <taxon>Yersinia</taxon>
    </lineage>
</organism>
<dbReference type="GO" id="GO:0015074">
    <property type="term" value="P:DNA integration"/>
    <property type="evidence" value="ECO:0007669"/>
    <property type="project" value="UniProtKB-KW"/>
</dbReference>
<keyword evidence="2" id="KW-0229">DNA integration</keyword>
<feature type="domain" description="Tyr recombinase" evidence="5">
    <location>
        <begin position="208"/>
        <end position="385"/>
    </location>
</feature>
<dbReference type="EMBL" id="CQAZ01000014">
    <property type="protein sequence ID" value="CNH67934.1"/>
    <property type="molecule type" value="Genomic_DNA"/>
</dbReference>
<dbReference type="Gene3D" id="3.30.160.390">
    <property type="entry name" value="Integrase, DNA-binding domain"/>
    <property type="match status" value="1"/>
</dbReference>
<dbReference type="Gene3D" id="1.10.150.130">
    <property type="match status" value="1"/>
</dbReference>
<name>A0A0T9PJP3_9GAMM</name>
<evidence type="ECO:0000313" key="9">
    <source>
        <dbReference type="Proteomes" id="UP000045840"/>
    </source>
</evidence>
<dbReference type="SUPFAM" id="SSF56349">
    <property type="entry name" value="DNA breaking-rejoining enzymes"/>
    <property type="match status" value="1"/>
</dbReference>
<keyword evidence="4" id="KW-0233">DNA recombination</keyword>
<dbReference type="InterPro" id="IPR038488">
    <property type="entry name" value="Integrase_DNA-bd_sf"/>
</dbReference>
<keyword evidence="8" id="KW-1185">Reference proteome</keyword>
<dbReference type="InterPro" id="IPR013762">
    <property type="entry name" value="Integrase-like_cat_sf"/>
</dbReference>
<dbReference type="InterPro" id="IPR011010">
    <property type="entry name" value="DNA_brk_join_enz"/>
</dbReference>
<comment type="similarity">
    <text evidence="1">Belongs to the 'phage' integrase family.</text>
</comment>
<reference evidence="6" key="1">
    <citation type="submission" date="2015-03" db="EMBL/GenBank/DDBJ databases">
        <authorList>
            <person name="Murphy D."/>
        </authorList>
    </citation>
    <scope>NUCLEOTIDE SEQUENCE [LARGE SCALE GENOMIC DNA]</scope>
    <source>
        <strain evidence="6">A125KOH2</strain>
    </source>
</reference>
<dbReference type="Proteomes" id="UP000045840">
    <property type="component" value="Unassembled WGS sequence"/>
</dbReference>
<dbReference type="GO" id="GO:0006310">
    <property type="term" value="P:DNA recombination"/>
    <property type="evidence" value="ECO:0007669"/>
    <property type="project" value="UniProtKB-KW"/>
</dbReference>
<evidence type="ECO:0000256" key="2">
    <source>
        <dbReference type="ARBA" id="ARBA00022908"/>
    </source>
</evidence>
<evidence type="ECO:0000313" key="7">
    <source>
        <dbReference type="EMBL" id="CRY68104.1"/>
    </source>
</evidence>
<dbReference type="Pfam" id="PF13356">
    <property type="entry name" value="Arm-DNA-bind_3"/>
    <property type="match status" value="1"/>
</dbReference>
<dbReference type="GO" id="GO:0003677">
    <property type="term" value="F:DNA binding"/>
    <property type="evidence" value="ECO:0007669"/>
    <property type="project" value="UniProtKB-KW"/>
</dbReference>
<dbReference type="InterPro" id="IPR025166">
    <property type="entry name" value="Integrase_DNA_bind_dom"/>
</dbReference>
<evidence type="ECO:0000256" key="1">
    <source>
        <dbReference type="ARBA" id="ARBA00008857"/>
    </source>
</evidence>
<evidence type="ECO:0000259" key="5">
    <source>
        <dbReference type="PROSITE" id="PS51898"/>
    </source>
</evidence>
<evidence type="ECO:0000313" key="6">
    <source>
        <dbReference type="EMBL" id="CNH67934.1"/>
    </source>
</evidence>
<dbReference type="PROSITE" id="PS51898">
    <property type="entry name" value="TYR_RECOMBINASE"/>
    <property type="match status" value="1"/>
</dbReference>
<protein>
    <submittedName>
        <fullName evidence="6">Integrase family protein</fullName>
    </submittedName>
</protein>
<accession>A0A0T9PJP3</accession>
<dbReference type="InterPro" id="IPR050808">
    <property type="entry name" value="Phage_Integrase"/>
</dbReference>
<keyword evidence="3" id="KW-0238">DNA-binding</keyword>
<dbReference type="Pfam" id="PF00589">
    <property type="entry name" value="Phage_integrase"/>
    <property type="match status" value="1"/>
</dbReference>
<dbReference type="STRING" id="1288385.ERS137968_03202"/>
<reference evidence="9" key="2">
    <citation type="submission" date="2015-03" db="EMBL/GenBank/DDBJ databases">
        <authorList>
            <consortium name="Pathogen Informatics"/>
        </authorList>
    </citation>
    <scope>NUCLEOTIDE SEQUENCE [LARGE SCALE GENOMIC DNA]</scope>
    <source>
        <strain evidence="9">A125KOH2</strain>
    </source>
</reference>
<dbReference type="PANTHER" id="PTHR30629">
    <property type="entry name" value="PROPHAGE INTEGRASE"/>
    <property type="match status" value="1"/>
</dbReference>
<dbReference type="InterPro" id="IPR002104">
    <property type="entry name" value="Integrase_catalytic"/>
</dbReference>
<dbReference type="EMBL" id="CWJL01000018">
    <property type="protein sequence ID" value="CRY68104.1"/>
    <property type="molecule type" value="Genomic_DNA"/>
</dbReference>
<dbReference type="CDD" id="cd00801">
    <property type="entry name" value="INT_P4_C"/>
    <property type="match status" value="1"/>
</dbReference>
<gene>
    <name evidence="6" type="primary">intA_1</name>
    <name evidence="7" type="synonym">intA_3</name>
    <name evidence="6" type="ORF">ERS008529_01830</name>
    <name evidence="7" type="ORF">ERS137968_03202</name>
</gene>